<feature type="region of interest" description="Disordered" evidence="1">
    <location>
        <begin position="1"/>
        <end position="60"/>
    </location>
</feature>
<dbReference type="STRING" id="1801725.A3J00_00930"/>
<evidence type="ECO:0000256" key="1">
    <source>
        <dbReference type="SAM" id="MobiDB-lite"/>
    </source>
</evidence>
<evidence type="ECO:0000313" key="2">
    <source>
        <dbReference type="EMBL" id="OGZ30214.1"/>
    </source>
</evidence>
<sequence>MPKREKRSLPKDGKKGEHAPSPSAQGKEFQLPEDEIGDIVDDAVKGTEQELASNKQTNAE</sequence>
<evidence type="ECO:0000313" key="3">
    <source>
        <dbReference type="Proteomes" id="UP000178428"/>
    </source>
</evidence>
<proteinExistence type="predicted"/>
<gene>
    <name evidence="2" type="ORF">A3J00_00930</name>
</gene>
<dbReference type="Proteomes" id="UP000178428">
    <property type="component" value="Unassembled WGS sequence"/>
</dbReference>
<name>A0A1G2EWM6_9BACT</name>
<dbReference type="AlphaFoldDB" id="A0A1G2EWM6"/>
<feature type="compositionally biased region" description="Polar residues" evidence="1">
    <location>
        <begin position="50"/>
        <end position="60"/>
    </location>
</feature>
<feature type="compositionally biased region" description="Basic and acidic residues" evidence="1">
    <location>
        <begin position="7"/>
        <end position="18"/>
    </location>
</feature>
<feature type="compositionally biased region" description="Acidic residues" evidence="1">
    <location>
        <begin position="31"/>
        <end position="41"/>
    </location>
</feature>
<protein>
    <submittedName>
        <fullName evidence="2">Uncharacterized protein</fullName>
    </submittedName>
</protein>
<comment type="caution">
    <text evidence="2">The sequence shown here is derived from an EMBL/GenBank/DDBJ whole genome shotgun (WGS) entry which is preliminary data.</text>
</comment>
<accession>A0A1G2EWM6</accession>
<dbReference type="EMBL" id="MHMR01000026">
    <property type="protein sequence ID" value="OGZ30214.1"/>
    <property type="molecule type" value="Genomic_DNA"/>
</dbReference>
<reference evidence="2 3" key="1">
    <citation type="journal article" date="2016" name="Nat. Commun.">
        <title>Thousands of microbial genomes shed light on interconnected biogeochemical processes in an aquifer system.</title>
        <authorList>
            <person name="Anantharaman K."/>
            <person name="Brown C.T."/>
            <person name="Hug L.A."/>
            <person name="Sharon I."/>
            <person name="Castelle C.J."/>
            <person name="Probst A.J."/>
            <person name="Thomas B.C."/>
            <person name="Singh A."/>
            <person name="Wilkins M.J."/>
            <person name="Karaoz U."/>
            <person name="Brodie E.L."/>
            <person name="Williams K.H."/>
            <person name="Hubbard S.S."/>
            <person name="Banfield J.F."/>
        </authorList>
    </citation>
    <scope>NUCLEOTIDE SEQUENCE [LARGE SCALE GENOMIC DNA]</scope>
</reference>
<organism evidence="2 3">
    <name type="scientific">Candidatus Niyogibacteria bacterium RIFCSPLOWO2_02_FULL_45_13</name>
    <dbReference type="NCBI Taxonomy" id="1801725"/>
    <lineage>
        <taxon>Bacteria</taxon>
        <taxon>Candidatus Niyogiibacteriota</taxon>
    </lineage>
</organism>